<dbReference type="PANTHER" id="PTHR47786:SF2">
    <property type="entry name" value="GLYCOSYL HYDROLASE FAMILY 13 CATALYTIC DOMAIN-CONTAINING PROTEIN"/>
    <property type="match status" value="1"/>
</dbReference>
<reference evidence="3 4" key="2">
    <citation type="submission" date="2024-07" db="EMBL/GenBank/DDBJ databases">
        <authorList>
            <person name="Akdeniz Z."/>
        </authorList>
    </citation>
    <scope>NUCLEOTIDE SEQUENCE [LARGE SCALE GENOMIC DNA]</scope>
</reference>
<dbReference type="Pfam" id="PF00128">
    <property type="entry name" value="Alpha-amylase"/>
    <property type="match status" value="1"/>
</dbReference>
<dbReference type="Gene3D" id="3.20.20.80">
    <property type="entry name" value="Glycosidases"/>
    <property type="match status" value="1"/>
</dbReference>
<proteinExistence type="predicted"/>
<dbReference type="AlphaFoldDB" id="A0AA86PC82"/>
<evidence type="ECO:0000313" key="2">
    <source>
        <dbReference type="EMBL" id="CAI9935888.1"/>
    </source>
</evidence>
<dbReference type="GO" id="GO:0005975">
    <property type="term" value="P:carbohydrate metabolic process"/>
    <property type="evidence" value="ECO:0007669"/>
    <property type="project" value="InterPro"/>
</dbReference>
<dbReference type="Proteomes" id="UP001642409">
    <property type="component" value="Unassembled WGS sequence"/>
</dbReference>
<organism evidence="2">
    <name type="scientific">Hexamita inflata</name>
    <dbReference type="NCBI Taxonomy" id="28002"/>
    <lineage>
        <taxon>Eukaryota</taxon>
        <taxon>Metamonada</taxon>
        <taxon>Diplomonadida</taxon>
        <taxon>Hexamitidae</taxon>
        <taxon>Hexamitinae</taxon>
        <taxon>Hexamita</taxon>
    </lineage>
</organism>
<gene>
    <name evidence="2" type="ORF">HINF_LOCUS23533</name>
    <name evidence="3" type="ORF">HINF_LOCUS36099</name>
</gene>
<evidence type="ECO:0000313" key="3">
    <source>
        <dbReference type="EMBL" id="CAL6035792.1"/>
    </source>
</evidence>
<keyword evidence="4" id="KW-1185">Reference proteome</keyword>
<accession>A0AA86PC82</accession>
<dbReference type="PANTHER" id="PTHR47786">
    <property type="entry name" value="ALPHA-1,4-GLUCAN:MALTOSE-1-PHOSPHATE MALTOSYLTRANSFERASE"/>
    <property type="match status" value="1"/>
</dbReference>
<dbReference type="EMBL" id="CATOUU010000627">
    <property type="protein sequence ID" value="CAI9935888.1"/>
    <property type="molecule type" value="Genomic_DNA"/>
</dbReference>
<evidence type="ECO:0000259" key="1">
    <source>
        <dbReference type="SMART" id="SM00642"/>
    </source>
</evidence>
<feature type="domain" description="Glycosyl hydrolase family 13 catalytic" evidence="1">
    <location>
        <begin position="63"/>
        <end position="369"/>
    </location>
</feature>
<sequence>MLCMLNILSASHRKNPNLIQISARPWLYQQNLTRLSQVPDSVLDDLVKKGIDSFYLLGVWSVGAYGKNFDRTNQDLLNDYHKYLPDYTTEDAIGCPFAITDYSVNSEEIATESELMQFRERLNKRNMVLYLDFVPNHSAVDALLINSNPDLFVRGTFQDANRQYKNGMYYGGASSWNTVWRDTIQFNYFNPDTVQARIDDLMRAAKLSDGVRCDVAMMPLNDFFELNWKDIVYQQGYKKPAQEFWKVAIDAVKAKYPDFKFVAEVYDESQGDTLINLGFDYLYDKVGLYDKLSAGNVEDVKNYIQTRSAKLGFGTHFVENHDEARAASHFGSTYVADAAALVSFTLPGMRFHFQGQWLGRKNKLEIHLRRSYDMAHDIDQPTVMDYDILLPILKDAVWHEGKWTYKDVQGTGDCWRLMAWTWETADQSVLVVVNYSDQMASGKVRLDVNNGKIVFEDKMTGMKQEADGQDVRKNGLFVQMDKYWAGIYYYNK</sequence>
<evidence type="ECO:0000313" key="4">
    <source>
        <dbReference type="Proteomes" id="UP001642409"/>
    </source>
</evidence>
<dbReference type="InterPro" id="IPR006047">
    <property type="entry name" value="GH13_cat_dom"/>
</dbReference>
<name>A0AA86PC82_9EUKA</name>
<comment type="caution">
    <text evidence="2">The sequence shown here is derived from an EMBL/GenBank/DDBJ whole genome shotgun (WGS) entry which is preliminary data.</text>
</comment>
<dbReference type="SUPFAM" id="SSF51445">
    <property type="entry name" value="(Trans)glycosidases"/>
    <property type="match status" value="1"/>
</dbReference>
<reference evidence="2" key="1">
    <citation type="submission" date="2023-06" db="EMBL/GenBank/DDBJ databases">
        <authorList>
            <person name="Kurt Z."/>
        </authorList>
    </citation>
    <scope>NUCLEOTIDE SEQUENCE</scope>
</reference>
<protein>
    <submittedName>
        <fullName evidence="2">Alpha amylase catalytic region</fullName>
    </submittedName>
    <submittedName>
        <fullName evidence="3">Alpha_amylase catalytic region</fullName>
    </submittedName>
</protein>
<dbReference type="InterPro" id="IPR017853">
    <property type="entry name" value="GH"/>
</dbReference>
<dbReference type="SMART" id="SM00642">
    <property type="entry name" value="Aamy"/>
    <property type="match status" value="1"/>
</dbReference>
<dbReference type="EMBL" id="CAXDID020000132">
    <property type="protein sequence ID" value="CAL6035792.1"/>
    <property type="molecule type" value="Genomic_DNA"/>
</dbReference>